<name>A0A6J4V0V5_9BACT</name>
<feature type="compositionally biased region" description="Basic residues" evidence="1">
    <location>
        <begin position="195"/>
        <end position="210"/>
    </location>
</feature>
<feature type="compositionally biased region" description="Low complexity" evidence="1">
    <location>
        <begin position="265"/>
        <end position="277"/>
    </location>
</feature>
<feature type="compositionally biased region" description="Basic residues" evidence="1">
    <location>
        <begin position="529"/>
        <end position="541"/>
    </location>
</feature>
<accession>A0A6J4V0V5</accession>
<feature type="non-terminal residue" evidence="2">
    <location>
        <position position="1"/>
    </location>
</feature>
<feature type="region of interest" description="Disordered" evidence="1">
    <location>
        <begin position="1"/>
        <end position="541"/>
    </location>
</feature>
<protein>
    <submittedName>
        <fullName evidence="2">Uncharacterized MFS-type transporter</fullName>
    </submittedName>
</protein>
<feature type="compositionally biased region" description="Basic and acidic residues" evidence="1">
    <location>
        <begin position="447"/>
        <end position="463"/>
    </location>
</feature>
<feature type="compositionally biased region" description="Basic and acidic residues" evidence="1">
    <location>
        <begin position="56"/>
        <end position="79"/>
    </location>
</feature>
<evidence type="ECO:0000256" key="1">
    <source>
        <dbReference type="SAM" id="MobiDB-lite"/>
    </source>
</evidence>
<evidence type="ECO:0000313" key="2">
    <source>
        <dbReference type="EMBL" id="CAA9565850.1"/>
    </source>
</evidence>
<dbReference type="EMBL" id="CADCWF010000204">
    <property type="protein sequence ID" value="CAA9565850.1"/>
    <property type="molecule type" value="Genomic_DNA"/>
</dbReference>
<feature type="compositionally biased region" description="Basic residues" evidence="1">
    <location>
        <begin position="477"/>
        <end position="488"/>
    </location>
</feature>
<feature type="compositionally biased region" description="Low complexity" evidence="1">
    <location>
        <begin position="127"/>
        <end position="140"/>
    </location>
</feature>
<feature type="compositionally biased region" description="Basic residues" evidence="1">
    <location>
        <begin position="97"/>
        <end position="112"/>
    </location>
</feature>
<feature type="compositionally biased region" description="Low complexity" evidence="1">
    <location>
        <begin position="425"/>
        <end position="434"/>
    </location>
</feature>
<proteinExistence type="predicted"/>
<feature type="compositionally biased region" description="Basic and acidic residues" evidence="1">
    <location>
        <begin position="377"/>
        <end position="390"/>
    </location>
</feature>
<reference evidence="2" key="1">
    <citation type="submission" date="2020-02" db="EMBL/GenBank/DDBJ databases">
        <authorList>
            <person name="Meier V. D."/>
        </authorList>
    </citation>
    <scope>NUCLEOTIDE SEQUENCE</scope>
    <source>
        <strain evidence="2">AVDCRST_MAG59</strain>
    </source>
</reference>
<gene>
    <name evidence="2" type="ORF">AVDCRST_MAG59-3024</name>
</gene>
<feature type="non-terminal residue" evidence="2">
    <location>
        <position position="541"/>
    </location>
</feature>
<sequence>ARLRPRETGDSTAADVAFSSSGFPDSIGCCARGEPLDFNRSRSTTLAPGRSLGRGTGDDGRVGRGEAQRHGRRGDRGERAAGGNRCRRTVESGVAAPHRRVAAERRRRRLRSACHCDGDAARRRRAPGPGALRLGLQRLPPGQPRRHRRRRAPRRRPRSGGALRLGRRPLRGRVDSGRPGANDVGPGRRPCPPGIRRRRPRLDRLRRGRPRLPGCRPAADAGLPLDRVGGARADRPRPRRPRRRGTRLALGVPRPRPPAGHRGDAGAAGPAPDPGRFGAWGGGSAGGPGGGTGGRGRPAAGRAFPARSPPRRAVDRRRPGAGPATSRPPAARGNPIRQTGAAGRDRDDGAAQPRLLRRRGLHPLGAGRPPRQLHPVRQPDADRGDHHLDQRLLAPGPPGRLRSPPAAGAGRSCPADDRRRRHHSPALAGGPARAGADRLGHRRDRHGPRLLDHLPLRPGDRPDGAGGRSLGLAATGKHARQRARCRYRRGPDRHLWPGRGVAPGADGPERGDDRGPPAGPAGRRGVASHPRRGGRRATSRV</sequence>
<dbReference type="AlphaFoldDB" id="A0A6J4V0V5"/>
<feature type="compositionally biased region" description="Low complexity" evidence="1">
    <location>
        <begin position="297"/>
        <end position="306"/>
    </location>
</feature>
<feature type="compositionally biased region" description="Gly residues" evidence="1">
    <location>
        <begin position="278"/>
        <end position="296"/>
    </location>
</feature>
<feature type="compositionally biased region" description="Basic residues" evidence="1">
    <location>
        <begin position="237"/>
        <end position="246"/>
    </location>
</feature>
<feature type="compositionally biased region" description="Basic residues" evidence="1">
    <location>
        <begin position="144"/>
        <end position="158"/>
    </location>
</feature>
<organism evidence="2">
    <name type="scientific">uncultured Thermomicrobiales bacterium</name>
    <dbReference type="NCBI Taxonomy" id="1645740"/>
    <lineage>
        <taxon>Bacteria</taxon>
        <taxon>Pseudomonadati</taxon>
        <taxon>Thermomicrobiota</taxon>
        <taxon>Thermomicrobia</taxon>
        <taxon>Thermomicrobiales</taxon>
        <taxon>environmental samples</taxon>
    </lineage>
</organism>